<reference evidence="3" key="1">
    <citation type="submission" date="2024-04" db="EMBL/GenBank/DDBJ databases">
        <authorList>
            <person name="Shaw F."/>
            <person name="Minotto A."/>
        </authorList>
    </citation>
    <scope>NUCLEOTIDE SEQUENCE [LARGE SCALE GENOMIC DNA]</scope>
</reference>
<evidence type="ECO:0000256" key="1">
    <source>
        <dbReference type="SAM" id="MobiDB-lite"/>
    </source>
</evidence>
<organism evidence="2 3">
    <name type="scientific">Somion occarium</name>
    <dbReference type="NCBI Taxonomy" id="3059160"/>
    <lineage>
        <taxon>Eukaryota</taxon>
        <taxon>Fungi</taxon>
        <taxon>Dikarya</taxon>
        <taxon>Basidiomycota</taxon>
        <taxon>Agaricomycotina</taxon>
        <taxon>Agaricomycetes</taxon>
        <taxon>Polyporales</taxon>
        <taxon>Cerrenaceae</taxon>
        <taxon>Somion</taxon>
    </lineage>
</organism>
<evidence type="ECO:0000313" key="2">
    <source>
        <dbReference type="EMBL" id="CAL1714989.1"/>
    </source>
</evidence>
<feature type="compositionally biased region" description="Polar residues" evidence="1">
    <location>
        <begin position="217"/>
        <end position="246"/>
    </location>
</feature>
<accession>A0ABP1E6Y8</accession>
<protein>
    <submittedName>
        <fullName evidence="2">Uncharacterized protein</fullName>
    </submittedName>
</protein>
<feature type="region of interest" description="Disordered" evidence="1">
    <location>
        <begin position="61"/>
        <end position="98"/>
    </location>
</feature>
<name>A0ABP1E6Y8_9APHY</name>
<proteinExistence type="predicted"/>
<dbReference type="Proteomes" id="UP001497453">
    <property type="component" value="Chromosome 8"/>
</dbReference>
<dbReference type="EMBL" id="OZ037951">
    <property type="protein sequence ID" value="CAL1714989.1"/>
    <property type="molecule type" value="Genomic_DNA"/>
</dbReference>
<feature type="region of interest" description="Disordered" evidence="1">
    <location>
        <begin position="1"/>
        <end position="26"/>
    </location>
</feature>
<sequence length="499" mass="54881">MADSGQQTVGDYAKSSLRNSSAQGDPVYPSDLEVTASSITASLLRTLSLCLSHSPFIMHPPTHSPNVTHSPRAPDSSSPRHTTMARSTSAAGSPQWPSTDSMLSFYQDPVGYIGDIIDQPPMPQDYDSIDNYLNPDISFGSNQSDASSFNAPWYEPPANSLLLAPNVPHDVSSGVYYPFSGNLAPHNNTSNPRHHTIPGIRVNTALSPPSALEHLSTPYNANSTLSASPRSGHSNSPYTPASLSPMRNNTLVVDSAHQSPHSPALNGIQQLRSPAPSLTVKSPYSMAPYSPSASSSISGFEDMSLASAVDPNFPPFTQVTQHASVYDIARLYPDSNRLVPQRTYRPNTQSDRRRYVEEVQLEEPIMFFVSNPDGLGISCRDALNSRFIRLRGRDDQMFINRGPSVSIRVMWPGYAAWSRQIPTRDFRTPPGPITRAKLAKNVAKTVDRFINDMSTKPMEDEADPRWRVGNHHITIDQLELVGLQHVSMGSWQVHLRLRQ</sequence>
<keyword evidence="3" id="KW-1185">Reference proteome</keyword>
<feature type="region of interest" description="Disordered" evidence="1">
    <location>
        <begin position="211"/>
        <end position="246"/>
    </location>
</feature>
<evidence type="ECO:0000313" key="3">
    <source>
        <dbReference type="Proteomes" id="UP001497453"/>
    </source>
</evidence>
<feature type="compositionally biased region" description="Polar residues" evidence="1">
    <location>
        <begin position="64"/>
        <end position="98"/>
    </location>
</feature>
<gene>
    <name evidence="2" type="ORF">GFSPODELE1_LOCUS10014</name>
</gene>